<evidence type="ECO:0000313" key="3">
    <source>
        <dbReference type="EMBL" id="SDN38245.1"/>
    </source>
</evidence>
<feature type="compositionally biased region" description="Low complexity" evidence="1">
    <location>
        <begin position="56"/>
        <end position="66"/>
    </location>
</feature>
<name>A0A1H0AXT8_9BACI</name>
<dbReference type="PANTHER" id="PTHR47245">
    <property type="entry name" value="PEPTIDYLPROLYL ISOMERASE"/>
    <property type="match status" value="1"/>
</dbReference>
<proteinExistence type="predicted"/>
<dbReference type="PANTHER" id="PTHR47245:SF2">
    <property type="entry name" value="PEPTIDYL-PROLYL CIS-TRANS ISOMERASE HP_0175-RELATED"/>
    <property type="match status" value="1"/>
</dbReference>
<evidence type="ECO:0000256" key="2">
    <source>
        <dbReference type="SAM" id="SignalP"/>
    </source>
</evidence>
<dbReference type="PROSITE" id="PS51257">
    <property type="entry name" value="PROKAR_LIPOPROTEIN"/>
    <property type="match status" value="1"/>
</dbReference>
<accession>A0A1H0AXT8</accession>
<dbReference type="STRING" id="745820.SAMN04488053_101666"/>
<organism evidence="3 4">
    <name type="scientific">Alkalicoccus daliensis</name>
    <dbReference type="NCBI Taxonomy" id="745820"/>
    <lineage>
        <taxon>Bacteria</taxon>
        <taxon>Bacillati</taxon>
        <taxon>Bacillota</taxon>
        <taxon>Bacilli</taxon>
        <taxon>Bacillales</taxon>
        <taxon>Bacillaceae</taxon>
        <taxon>Alkalicoccus</taxon>
    </lineage>
</organism>
<dbReference type="Proteomes" id="UP000198778">
    <property type="component" value="Unassembled WGS sequence"/>
</dbReference>
<protein>
    <submittedName>
        <fullName evidence="3">SurA N-terminal domain-containing protein</fullName>
    </submittedName>
</protein>
<keyword evidence="4" id="KW-1185">Reference proteome</keyword>
<feature type="chain" id="PRO_5039188623" evidence="2">
    <location>
        <begin position="22"/>
        <end position="284"/>
    </location>
</feature>
<keyword evidence="2" id="KW-0732">Signal</keyword>
<dbReference type="Pfam" id="PF13624">
    <property type="entry name" value="SurA_N_3"/>
    <property type="match status" value="1"/>
</dbReference>
<dbReference type="Gene3D" id="1.10.4030.10">
    <property type="entry name" value="Porin chaperone SurA, peptide-binding domain"/>
    <property type="match status" value="1"/>
</dbReference>
<sequence length="284" mass="32334">MKKTVRNGLLTLSLSTVMVVAACGNNNEDNATNDNENTNTEETNVEVNEDQENNEEAAVNENNAADNTEENDADEETNDGMNETAAPESGTSVMDQDPEEPIAIVNGEEIQSGELQGQLAQFEAMFAQQDMDEEEGAMMMMQFQQQFLDQLINQRVLAQEAESEGIEADEDEVESQMEEIRSQFDSEDDFQEALEMQGYTEEDLMQEIRELTLVEELLTMDHVDEDQYEVSEEEVREYYELASTNDPEIADQEFEDVQEDLEEQLLQNQYVEDLRESAEIEILL</sequence>
<dbReference type="SUPFAM" id="SSF109998">
    <property type="entry name" value="Triger factor/SurA peptide-binding domain-like"/>
    <property type="match status" value="1"/>
</dbReference>
<feature type="compositionally biased region" description="Acidic residues" evidence="1">
    <location>
        <begin position="67"/>
        <end position="78"/>
    </location>
</feature>
<dbReference type="AlphaFoldDB" id="A0A1H0AXT8"/>
<evidence type="ECO:0000256" key="1">
    <source>
        <dbReference type="SAM" id="MobiDB-lite"/>
    </source>
</evidence>
<feature type="signal peptide" evidence="2">
    <location>
        <begin position="1"/>
        <end position="21"/>
    </location>
</feature>
<reference evidence="4" key="1">
    <citation type="submission" date="2016-10" db="EMBL/GenBank/DDBJ databases">
        <authorList>
            <person name="Varghese N."/>
            <person name="Submissions S."/>
        </authorList>
    </citation>
    <scope>NUCLEOTIDE SEQUENCE [LARGE SCALE GENOMIC DNA]</scope>
    <source>
        <strain evidence="4">CGMCC 1.10369</strain>
    </source>
</reference>
<dbReference type="EMBL" id="FNIL01000001">
    <property type="protein sequence ID" value="SDN38245.1"/>
    <property type="molecule type" value="Genomic_DNA"/>
</dbReference>
<dbReference type="InterPro" id="IPR027304">
    <property type="entry name" value="Trigger_fact/SurA_dom_sf"/>
</dbReference>
<dbReference type="InterPro" id="IPR050245">
    <property type="entry name" value="PrsA_foldase"/>
</dbReference>
<dbReference type="RefSeq" id="WP_175444162.1">
    <property type="nucleotide sequence ID" value="NZ_FNIL01000001.1"/>
</dbReference>
<gene>
    <name evidence="3" type="ORF">SAMN04488053_101666</name>
</gene>
<feature type="region of interest" description="Disordered" evidence="1">
    <location>
        <begin position="25"/>
        <end position="96"/>
    </location>
</feature>
<feature type="compositionally biased region" description="Low complexity" evidence="1">
    <location>
        <begin position="25"/>
        <end position="42"/>
    </location>
</feature>
<feature type="compositionally biased region" description="Acidic residues" evidence="1">
    <location>
        <begin position="43"/>
        <end position="55"/>
    </location>
</feature>
<evidence type="ECO:0000313" key="4">
    <source>
        <dbReference type="Proteomes" id="UP000198778"/>
    </source>
</evidence>